<feature type="transmembrane region" description="Helical" evidence="16">
    <location>
        <begin position="307"/>
        <end position="328"/>
    </location>
</feature>
<dbReference type="Gene3D" id="1.20.810.10">
    <property type="entry name" value="Cytochrome Bc1 Complex, Chain C"/>
    <property type="match status" value="1"/>
</dbReference>
<keyword evidence="6 16" id="KW-0679">Respiratory chain</keyword>
<evidence type="ECO:0000256" key="13">
    <source>
        <dbReference type="ARBA" id="ARBA00023075"/>
    </source>
</evidence>
<dbReference type="SUPFAM" id="SSF81342">
    <property type="entry name" value="Transmembrane di-heme cytochromes"/>
    <property type="match status" value="1"/>
</dbReference>
<dbReference type="Pfam" id="PF00033">
    <property type="entry name" value="Cytochrome_B"/>
    <property type="match status" value="1"/>
</dbReference>
<accession>D5FRV7</accession>
<evidence type="ECO:0000256" key="7">
    <source>
        <dbReference type="ARBA" id="ARBA00022692"/>
    </source>
</evidence>
<evidence type="ECO:0000256" key="9">
    <source>
        <dbReference type="ARBA" id="ARBA00022792"/>
    </source>
</evidence>
<keyword evidence="15 16" id="KW-0472">Membrane</keyword>
<proteinExistence type="inferred from homology"/>
<evidence type="ECO:0000256" key="12">
    <source>
        <dbReference type="ARBA" id="ARBA00023004"/>
    </source>
</evidence>
<dbReference type="GO" id="GO:0005743">
    <property type="term" value="C:mitochondrial inner membrane"/>
    <property type="evidence" value="ECO:0007669"/>
    <property type="project" value="UniProtKB-SubCell"/>
</dbReference>
<evidence type="ECO:0000256" key="11">
    <source>
        <dbReference type="ARBA" id="ARBA00022989"/>
    </source>
</evidence>
<dbReference type="PANTHER" id="PTHR19271:SF16">
    <property type="entry name" value="CYTOCHROME B"/>
    <property type="match status" value="1"/>
</dbReference>
<gene>
    <name evidence="19" type="primary">cob</name>
</gene>
<evidence type="ECO:0000256" key="1">
    <source>
        <dbReference type="ARBA" id="ARBA00002566"/>
    </source>
</evidence>
<dbReference type="SUPFAM" id="SSF81648">
    <property type="entry name" value="a domain/subunit of cytochrome bc1 complex (Ubiquinol-cytochrome c reductase)"/>
    <property type="match status" value="1"/>
</dbReference>
<keyword evidence="4 16" id="KW-0813">Transport</keyword>
<name>D5FRV7_CRAIR</name>
<dbReference type="PROSITE" id="PS51002">
    <property type="entry name" value="CYTB_NTER"/>
    <property type="match status" value="1"/>
</dbReference>
<dbReference type="GO" id="GO:0006122">
    <property type="term" value="P:mitochondrial electron transport, ubiquinol to cytochrome c"/>
    <property type="evidence" value="ECO:0007669"/>
    <property type="project" value="TreeGrafter"/>
</dbReference>
<organism evidence="19">
    <name type="scientific">Crassostrea iredalei</name>
    <name type="common">Tropical oyster</name>
    <dbReference type="NCBI Taxonomy" id="2249711"/>
    <lineage>
        <taxon>Eukaryota</taxon>
        <taxon>Metazoa</taxon>
        <taxon>Spiralia</taxon>
        <taxon>Lophotrochozoa</taxon>
        <taxon>Mollusca</taxon>
        <taxon>Bivalvia</taxon>
        <taxon>Autobranchia</taxon>
        <taxon>Pteriomorphia</taxon>
        <taxon>Ostreida</taxon>
        <taxon>Ostreoidea</taxon>
        <taxon>Ostreidae</taxon>
        <taxon>Magallana</taxon>
    </lineage>
</organism>
<evidence type="ECO:0000256" key="6">
    <source>
        <dbReference type="ARBA" id="ARBA00022660"/>
    </source>
</evidence>
<feature type="transmembrane region" description="Helical" evidence="16">
    <location>
        <begin position="133"/>
        <end position="153"/>
    </location>
</feature>
<sequence length="424" mass="47175">VTFKDKSTVLTGGNATECDGGFSDESSESDGHYYYDALKYPCPPNLSVWWNMGSMLFLVLGAQILTGIMLTTNYSSDEQLVSVSVDYIMRDANYGWIIRSMHMGGASLFFALIYMHVARGVYFGAYLKNPHVWYSGLTLYLLSMGVGFLGYVLPWGVMSYWGLTVITNMMTVIPGGARALDWFQGGYVITSMTLKRVFVLHFLLPFVILGLSLTHVLFLHMNGSSNPLGLDETNFSVPFHPYYSIKDLAGFVLLLIGFVGVTFTFASLTVDPLQWQPINKMKTPTVIKPEWYFLYAYAILRSIPHKAGGVFTMFAAIAGVAVFPMISGPEKFQSMKVCPLVRLVFIIWAANFMFLTVIGAQEPTGGWVLAGQFSTVLHLGALVVIPAVKMKWEMELYNRPEKPEEALCTKKETVAVVDNTKELV</sequence>
<evidence type="ECO:0000259" key="18">
    <source>
        <dbReference type="PROSITE" id="PS51003"/>
    </source>
</evidence>
<dbReference type="GO" id="GO:0046872">
    <property type="term" value="F:metal ion binding"/>
    <property type="evidence" value="ECO:0007669"/>
    <property type="project" value="UniProtKB-UniRule"/>
</dbReference>
<evidence type="ECO:0000256" key="4">
    <source>
        <dbReference type="ARBA" id="ARBA00022448"/>
    </source>
</evidence>
<keyword evidence="12 16" id="KW-0408">Iron</keyword>
<comment type="cofactor">
    <cofactor evidence="16">
        <name>heme b</name>
        <dbReference type="ChEBI" id="CHEBI:60344"/>
    </cofactor>
    <text evidence="16">Binds 2 heme groups non-covalently.</text>
</comment>
<feature type="transmembrane region" description="Helical" evidence="16">
    <location>
        <begin position="197"/>
        <end position="219"/>
    </location>
</feature>
<evidence type="ECO:0000256" key="15">
    <source>
        <dbReference type="ARBA" id="ARBA00023136"/>
    </source>
</evidence>
<evidence type="ECO:0000256" key="10">
    <source>
        <dbReference type="ARBA" id="ARBA00022982"/>
    </source>
</evidence>
<dbReference type="InterPro" id="IPR036150">
    <property type="entry name" value="Cyt_b/b6_C_sf"/>
</dbReference>
<feature type="transmembrane region" description="Helical" evidence="16">
    <location>
        <begin position="366"/>
        <end position="388"/>
    </location>
</feature>
<keyword evidence="5 16" id="KW-0349">Heme</keyword>
<feature type="transmembrane region" description="Helical" evidence="16">
    <location>
        <begin position="48"/>
        <end position="70"/>
    </location>
</feature>
<evidence type="ECO:0000256" key="16">
    <source>
        <dbReference type="RuleBase" id="RU362117"/>
    </source>
</evidence>
<keyword evidence="7 16" id="KW-0812">Transmembrane</keyword>
<dbReference type="GO" id="GO:0016491">
    <property type="term" value="F:oxidoreductase activity"/>
    <property type="evidence" value="ECO:0007669"/>
    <property type="project" value="UniProtKB-UniRule"/>
</dbReference>
<evidence type="ECO:0000313" key="19">
    <source>
        <dbReference type="EMBL" id="ACO40217.1"/>
    </source>
</evidence>
<feature type="domain" description="Cytochrome b/b6 N-terminal region profile" evidence="17">
    <location>
        <begin position="19"/>
        <end position="228"/>
    </location>
</feature>
<dbReference type="Pfam" id="PF00032">
    <property type="entry name" value="Cytochrom_B_C"/>
    <property type="match status" value="1"/>
</dbReference>
<evidence type="ECO:0000256" key="2">
    <source>
        <dbReference type="ARBA" id="ARBA00004448"/>
    </source>
</evidence>
<keyword evidence="9" id="KW-0999">Mitochondrion inner membrane</keyword>
<comment type="function">
    <text evidence="1 16">Component of the ubiquinol-cytochrome c reductase complex (complex III or cytochrome b-c1 complex) that is part of the mitochondrial respiratory chain. The b-c1 complex mediates electron transfer from ubiquinol to cytochrome c. Contributes to the generation of a proton gradient across the mitochondrial membrane that is then used for ATP synthesis.</text>
</comment>
<comment type="similarity">
    <text evidence="16">Belongs to the cytochrome b family.</text>
</comment>
<dbReference type="PANTHER" id="PTHR19271">
    <property type="entry name" value="CYTOCHROME B"/>
    <property type="match status" value="1"/>
</dbReference>
<geneLocation type="mitochondrion" evidence="19"/>
<feature type="non-terminal residue" evidence="19">
    <location>
        <position position="1"/>
    </location>
</feature>
<evidence type="ECO:0000256" key="5">
    <source>
        <dbReference type="ARBA" id="ARBA00022617"/>
    </source>
</evidence>
<evidence type="ECO:0000256" key="14">
    <source>
        <dbReference type="ARBA" id="ARBA00023128"/>
    </source>
</evidence>
<dbReference type="InterPro" id="IPR048259">
    <property type="entry name" value="Cytochrome_b_N_euk/bac"/>
</dbReference>
<feature type="transmembrane region" description="Helical" evidence="16">
    <location>
        <begin position="340"/>
        <end position="360"/>
    </location>
</feature>
<dbReference type="InterPro" id="IPR005798">
    <property type="entry name" value="Cyt_b/b6_C"/>
</dbReference>
<feature type="domain" description="Cytochrome b/b6 C-terminal region profile" evidence="18">
    <location>
        <begin position="229"/>
        <end position="400"/>
    </location>
</feature>
<evidence type="ECO:0000256" key="3">
    <source>
        <dbReference type="ARBA" id="ARBA00013531"/>
    </source>
</evidence>
<dbReference type="GO" id="GO:0008121">
    <property type="term" value="F:quinol-cytochrome-c reductase activity"/>
    <property type="evidence" value="ECO:0007669"/>
    <property type="project" value="TreeGrafter"/>
</dbReference>
<dbReference type="InterPro" id="IPR016174">
    <property type="entry name" value="Di-haem_cyt_TM"/>
</dbReference>
<dbReference type="CDD" id="cd00284">
    <property type="entry name" value="Cytochrome_b_N"/>
    <property type="match status" value="1"/>
</dbReference>
<reference evidence="19" key="1">
    <citation type="journal article" date="2010" name="Mol. Phylogenet. Evol.">
        <title>Comparison of seven Crassostrea mitogenomes and phylogenetic analyses.</title>
        <authorList>
            <person name="Wu X."/>
            <person name="Xu X."/>
            <person name="Yu Z."/>
            <person name="Wei Z."/>
            <person name="Xia J."/>
        </authorList>
    </citation>
    <scope>NUCLEOTIDE SEQUENCE</scope>
</reference>
<dbReference type="AlphaFoldDB" id="D5FRV7"/>
<keyword evidence="10 16" id="KW-0249">Electron transport</keyword>
<dbReference type="EMBL" id="FJ841967">
    <property type="protein sequence ID" value="ACO40217.1"/>
    <property type="molecule type" value="Genomic_DNA"/>
</dbReference>
<feature type="transmembrane region" description="Helical" evidence="16">
    <location>
        <begin position="248"/>
        <end position="270"/>
    </location>
</feature>
<dbReference type="InterPro" id="IPR005797">
    <property type="entry name" value="Cyt_b/b6_N"/>
</dbReference>
<evidence type="ECO:0000259" key="17">
    <source>
        <dbReference type="PROSITE" id="PS51002"/>
    </source>
</evidence>
<keyword evidence="11 16" id="KW-1133">Transmembrane helix</keyword>
<evidence type="ECO:0000256" key="8">
    <source>
        <dbReference type="ARBA" id="ARBA00022723"/>
    </source>
</evidence>
<dbReference type="PROSITE" id="PS51003">
    <property type="entry name" value="CYTB_CTER"/>
    <property type="match status" value="1"/>
</dbReference>
<comment type="subcellular location">
    <subcellularLocation>
        <location evidence="2">Mitochondrion inner membrane</location>
        <topology evidence="2">Multi-pass membrane protein</topology>
    </subcellularLocation>
</comment>
<keyword evidence="14 16" id="KW-0496">Mitochondrion</keyword>
<feature type="transmembrane region" description="Helical" evidence="16">
    <location>
        <begin position="160"/>
        <end position="177"/>
    </location>
</feature>
<dbReference type="InterPro" id="IPR027387">
    <property type="entry name" value="Cytb/b6-like_sf"/>
</dbReference>
<keyword evidence="13" id="KW-0830">Ubiquinone</keyword>
<protein>
    <recommendedName>
        <fullName evidence="3 16">Cytochrome b</fullName>
    </recommendedName>
</protein>
<keyword evidence="8 16" id="KW-0479">Metal-binding</keyword>